<dbReference type="SUPFAM" id="SSF50199">
    <property type="entry name" value="Staphylococcal nuclease"/>
    <property type="match status" value="1"/>
</dbReference>
<dbReference type="Proteomes" id="UP000178964">
    <property type="component" value="Unassembled WGS sequence"/>
</dbReference>
<accession>A0A1F4VSL8</accession>
<dbReference type="GO" id="GO:0004519">
    <property type="term" value="F:endonuclease activity"/>
    <property type="evidence" value="ECO:0007669"/>
    <property type="project" value="UniProtKB-KW"/>
</dbReference>
<evidence type="ECO:0000313" key="6">
    <source>
        <dbReference type="EMBL" id="OGC59783.1"/>
    </source>
</evidence>
<dbReference type="AlphaFoldDB" id="A0A1F4VSL8"/>
<dbReference type="GO" id="GO:0016787">
    <property type="term" value="F:hydrolase activity"/>
    <property type="evidence" value="ECO:0007669"/>
    <property type="project" value="UniProtKB-KW"/>
</dbReference>
<name>A0A1F4VSL8_UNCKA</name>
<evidence type="ECO:0000256" key="2">
    <source>
        <dbReference type="ARBA" id="ARBA00022759"/>
    </source>
</evidence>
<proteinExistence type="predicted"/>
<keyword evidence="1" id="KW-0540">Nuclease</keyword>
<feature type="transmembrane region" description="Helical" evidence="4">
    <location>
        <begin position="12"/>
        <end position="30"/>
    </location>
</feature>
<dbReference type="InterPro" id="IPR035437">
    <property type="entry name" value="SNase_OB-fold_sf"/>
</dbReference>
<dbReference type="SMART" id="SM00318">
    <property type="entry name" value="SNc"/>
    <property type="match status" value="1"/>
</dbReference>
<dbReference type="PANTHER" id="PTHR12302">
    <property type="entry name" value="EBNA2 BINDING PROTEIN P100"/>
    <property type="match status" value="1"/>
</dbReference>
<evidence type="ECO:0000259" key="5">
    <source>
        <dbReference type="PROSITE" id="PS50830"/>
    </source>
</evidence>
<protein>
    <recommendedName>
        <fullName evidence="5">TNase-like domain-containing protein</fullName>
    </recommendedName>
</protein>
<dbReference type="PANTHER" id="PTHR12302:SF3">
    <property type="entry name" value="SERINE_THREONINE-PROTEIN KINASE 31"/>
    <property type="match status" value="1"/>
</dbReference>
<keyword evidence="4" id="KW-1133">Transmembrane helix</keyword>
<evidence type="ECO:0000256" key="3">
    <source>
        <dbReference type="ARBA" id="ARBA00022801"/>
    </source>
</evidence>
<keyword evidence="4" id="KW-0472">Membrane</keyword>
<dbReference type="STRING" id="1802627.A3A70_01260"/>
<keyword evidence="4" id="KW-0812">Transmembrane</keyword>
<dbReference type="Gene3D" id="2.40.50.90">
    <property type="match status" value="1"/>
</dbReference>
<sequence>MKIPQLKLNKLTLQGILALIVIALFTILGGKDVGRKAEEQIQEINLPATKGEFVLVTDVSDGDTITTTIDGKEALIRLIGVDTPETKDPRRPVQCFGEQASLKTTEWMLNKYVRLAKDSVSGDKDIYDRYLRYVYREDGLFLNKALIEEGYGFEYTFRGEKYEHQAEFKQAQKDAEAGKRGLWSPLNCNGKKQ</sequence>
<organism evidence="6 7">
    <name type="scientific">candidate division WWE3 bacterium RIFCSPLOWO2_01_FULL_42_11</name>
    <dbReference type="NCBI Taxonomy" id="1802627"/>
    <lineage>
        <taxon>Bacteria</taxon>
        <taxon>Katanobacteria</taxon>
    </lineage>
</organism>
<gene>
    <name evidence="6" type="ORF">A3A70_01260</name>
</gene>
<comment type="caution">
    <text evidence="6">The sequence shown here is derived from an EMBL/GenBank/DDBJ whole genome shotgun (WGS) entry which is preliminary data.</text>
</comment>
<feature type="domain" description="TNase-like" evidence="5">
    <location>
        <begin position="50"/>
        <end position="185"/>
    </location>
</feature>
<keyword evidence="3" id="KW-0378">Hydrolase</keyword>
<evidence type="ECO:0000313" key="7">
    <source>
        <dbReference type="Proteomes" id="UP000178964"/>
    </source>
</evidence>
<evidence type="ECO:0000256" key="1">
    <source>
        <dbReference type="ARBA" id="ARBA00022722"/>
    </source>
</evidence>
<reference evidence="6 7" key="1">
    <citation type="journal article" date="2016" name="Nat. Commun.">
        <title>Thousands of microbial genomes shed light on interconnected biogeochemical processes in an aquifer system.</title>
        <authorList>
            <person name="Anantharaman K."/>
            <person name="Brown C.T."/>
            <person name="Hug L.A."/>
            <person name="Sharon I."/>
            <person name="Castelle C.J."/>
            <person name="Probst A.J."/>
            <person name="Thomas B.C."/>
            <person name="Singh A."/>
            <person name="Wilkins M.J."/>
            <person name="Karaoz U."/>
            <person name="Brodie E.L."/>
            <person name="Williams K.H."/>
            <person name="Hubbard S.S."/>
            <person name="Banfield J.F."/>
        </authorList>
    </citation>
    <scope>NUCLEOTIDE SEQUENCE [LARGE SCALE GENOMIC DNA]</scope>
</reference>
<dbReference type="PROSITE" id="PS50830">
    <property type="entry name" value="TNASE_3"/>
    <property type="match status" value="1"/>
</dbReference>
<dbReference type="EMBL" id="MEVK01000008">
    <property type="protein sequence ID" value="OGC59783.1"/>
    <property type="molecule type" value="Genomic_DNA"/>
</dbReference>
<evidence type="ECO:0000256" key="4">
    <source>
        <dbReference type="SAM" id="Phobius"/>
    </source>
</evidence>
<dbReference type="Pfam" id="PF00565">
    <property type="entry name" value="SNase"/>
    <property type="match status" value="1"/>
</dbReference>
<dbReference type="InterPro" id="IPR016071">
    <property type="entry name" value="Staphylococal_nuclease_OB-fold"/>
</dbReference>
<keyword evidence="2" id="KW-0255">Endonuclease</keyword>